<accession>A0ABQ2ZD47</accession>
<organism evidence="1 2">
    <name type="scientific">Streptomyces djakartensis</name>
    <dbReference type="NCBI Taxonomy" id="68193"/>
    <lineage>
        <taxon>Bacteria</taxon>
        <taxon>Bacillati</taxon>
        <taxon>Actinomycetota</taxon>
        <taxon>Actinomycetes</taxon>
        <taxon>Kitasatosporales</taxon>
        <taxon>Streptomycetaceae</taxon>
        <taxon>Streptomyces</taxon>
    </lineage>
</organism>
<reference evidence="2" key="1">
    <citation type="journal article" date="2019" name="Int. J. Syst. Evol. Microbiol.">
        <title>The Global Catalogue of Microorganisms (GCM) 10K type strain sequencing project: providing services to taxonomists for standard genome sequencing and annotation.</title>
        <authorList>
            <consortium name="The Broad Institute Genomics Platform"/>
            <consortium name="The Broad Institute Genome Sequencing Center for Infectious Disease"/>
            <person name="Wu L."/>
            <person name="Ma J."/>
        </authorList>
    </citation>
    <scope>NUCLEOTIDE SEQUENCE [LARGE SCALE GENOMIC DNA]</scope>
    <source>
        <strain evidence="2">JCM 4957</strain>
    </source>
</reference>
<name>A0ABQ2ZD47_9ACTN</name>
<proteinExistence type="predicted"/>
<protein>
    <submittedName>
        <fullName evidence="1">Uncharacterized protein</fullName>
    </submittedName>
</protein>
<comment type="caution">
    <text evidence="1">The sequence shown here is derived from an EMBL/GenBank/DDBJ whole genome shotgun (WGS) entry which is preliminary data.</text>
</comment>
<evidence type="ECO:0000313" key="2">
    <source>
        <dbReference type="Proteomes" id="UP000653308"/>
    </source>
</evidence>
<gene>
    <name evidence="1" type="ORF">GCM10010384_18400</name>
</gene>
<evidence type="ECO:0000313" key="1">
    <source>
        <dbReference type="EMBL" id="GGY13083.1"/>
    </source>
</evidence>
<dbReference type="Proteomes" id="UP000653308">
    <property type="component" value="Unassembled WGS sequence"/>
</dbReference>
<keyword evidence="2" id="KW-1185">Reference proteome</keyword>
<dbReference type="EMBL" id="BMWE01000004">
    <property type="protein sequence ID" value="GGY13083.1"/>
    <property type="molecule type" value="Genomic_DNA"/>
</dbReference>
<sequence>MEEGVQAVLFGVVEEDINSGRYSEEQADEISRSFEESCREVLDRIQDEIEAHRRRYNLPSAASQWTDE</sequence>